<dbReference type="GO" id="GO:0016787">
    <property type="term" value="F:hydrolase activity"/>
    <property type="evidence" value="ECO:0007669"/>
    <property type="project" value="UniProtKB-KW"/>
</dbReference>
<keyword evidence="3" id="KW-1185">Reference proteome</keyword>
<organism evidence="2 3">
    <name type="scientific">Terrabacter lapilli</name>
    <dbReference type="NCBI Taxonomy" id="436231"/>
    <lineage>
        <taxon>Bacteria</taxon>
        <taxon>Bacillati</taxon>
        <taxon>Actinomycetota</taxon>
        <taxon>Actinomycetes</taxon>
        <taxon>Micrococcales</taxon>
        <taxon>Intrasporangiaceae</taxon>
        <taxon>Terrabacter</taxon>
    </lineage>
</organism>
<dbReference type="Pfam" id="PF13344">
    <property type="entry name" value="Hydrolase_6"/>
    <property type="match status" value="1"/>
</dbReference>
<evidence type="ECO:0000313" key="2">
    <source>
        <dbReference type="EMBL" id="GAA1990226.1"/>
    </source>
</evidence>
<dbReference type="SUPFAM" id="SSF56784">
    <property type="entry name" value="HAD-like"/>
    <property type="match status" value="1"/>
</dbReference>
<gene>
    <name evidence="2" type="ORF">GCM10009817_35290</name>
</gene>
<feature type="compositionally biased region" description="Basic and acidic residues" evidence="1">
    <location>
        <begin position="367"/>
        <end position="385"/>
    </location>
</feature>
<dbReference type="Gene3D" id="3.40.50.1000">
    <property type="entry name" value="HAD superfamily/HAD-like"/>
    <property type="match status" value="2"/>
</dbReference>
<reference evidence="3" key="1">
    <citation type="journal article" date="2019" name="Int. J. Syst. Evol. Microbiol.">
        <title>The Global Catalogue of Microorganisms (GCM) 10K type strain sequencing project: providing services to taxonomists for standard genome sequencing and annotation.</title>
        <authorList>
            <consortium name="The Broad Institute Genomics Platform"/>
            <consortium name="The Broad Institute Genome Sequencing Center for Infectious Disease"/>
            <person name="Wu L."/>
            <person name="Ma J."/>
        </authorList>
    </citation>
    <scope>NUCLEOTIDE SEQUENCE [LARGE SCALE GENOMIC DNA]</scope>
    <source>
        <strain evidence="3">JCM 15628</strain>
    </source>
</reference>
<evidence type="ECO:0000313" key="3">
    <source>
        <dbReference type="Proteomes" id="UP001500013"/>
    </source>
</evidence>
<dbReference type="EMBL" id="BAAAPU010000010">
    <property type="protein sequence ID" value="GAA1990226.1"/>
    <property type="molecule type" value="Genomic_DNA"/>
</dbReference>
<dbReference type="Pfam" id="PF13242">
    <property type="entry name" value="Hydrolase_like"/>
    <property type="match status" value="1"/>
</dbReference>
<keyword evidence="2" id="KW-0378">Hydrolase</keyword>
<feature type="region of interest" description="Disordered" evidence="1">
    <location>
        <begin position="363"/>
        <end position="385"/>
    </location>
</feature>
<proteinExistence type="predicted"/>
<dbReference type="InterPro" id="IPR036412">
    <property type="entry name" value="HAD-like_sf"/>
</dbReference>
<comment type="caution">
    <text evidence="2">The sequence shown here is derived from an EMBL/GenBank/DDBJ whole genome shotgun (WGS) entry which is preliminary data.</text>
</comment>
<dbReference type="PANTHER" id="PTHR19288:SF95">
    <property type="entry name" value="D-GLYCEROL 3-PHOSPHATE PHOSPHATASE"/>
    <property type="match status" value="1"/>
</dbReference>
<dbReference type="InterPro" id="IPR023214">
    <property type="entry name" value="HAD_sf"/>
</dbReference>
<protein>
    <submittedName>
        <fullName evidence="2">HAD-IIA family hydrolase</fullName>
    </submittedName>
</protein>
<dbReference type="NCBIfam" id="TIGR01460">
    <property type="entry name" value="HAD-SF-IIA"/>
    <property type="match status" value="1"/>
</dbReference>
<accession>A0ABP5E1Z7</accession>
<dbReference type="RefSeq" id="WP_344065683.1">
    <property type="nucleotide sequence ID" value="NZ_BAAAPU010000010.1"/>
</dbReference>
<name>A0ABP5E1Z7_9MICO</name>
<sequence>MSACTASQPIVAAYDGLVCDLDGVVYRGGDAVPGAPETLQRLVADGIRLVYATNNASRVAGDVAAQLASLGAPATDADVVSSAQAGAARLRGELPAGARVLALGGAGVAQALTGVGLVPVQPADVDFDGMRSPAHPPARSVPAAEVSAVLQGFGRNVSVGDFEIAARLLTLGPIWVGTNDDATLPLPWGRSPGNGAYLDLLAVAAGRRPVVVGKPHPPLYRLALDRLGTPASRTLAVGDRLATDIDGARAADLDSAWVLTGVDLPSDLVVTQSSPTYVIAALGELLAPYAVPQRVGDEWRCGRAAVAHADAGLVVRQGSSEPMETVRAGLAALLEARDTGATPARLRDEARTLDRVVEQLLAGGQEPTDHHDDHGGHDERSVANR</sequence>
<dbReference type="PANTHER" id="PTHR19288">
    <property type="entry name" value="4-NITROPHENYLPHOSPHATASE-RELATED"/>
    <property type="match status" value="1"/>
</dbReference>
<dbReference type="Proteomes" id="UP001500013">
    <property type="component" value="Unassembled WGS sequence"/>
</dbReference>
<evidence type="ECO:0000256" key="1">
    <source>
        <dbReference type="SAM" id="MobiDB-lite"/>
    </source>
</evidence>
<dbReference type="InterPro" id="IPR006357">
    <property type="entry name" value="HAD-SF_hydro_IIA"/>
</dbReference>